<dbReference type="EC" id="3.5.1.4" evidence="3"/>
<dbReference type="InterPro" id="IPR023631">
    <property type="entry name" value="Amidase_dom"/>
</dbReference>
<sequence>MSRSLAAPGRTVVDTAALVRSGELAAVTVVAEALHRIESVDGVLGAFVHVDAERALDRARAVDEMVARGADPGPLAGVPLGVKELHPVQGWPYAMGSTLYADRIADHTCTLVARAVEAGAVPLGLTASPEFGRASFTASALHGVTRNPWNPELTPGGSSGGSAAAVAAGMVPIATGTDGAGSLRIPASYCGLVGFKGTYGLVPRGPRHRGVADNDHYGALTRTVRDTARFLDSVCGVDPYDRASLPAPVRFEDNLDADLRGLRVAFTTDLGNAPCDPHVAEAVQTAAEKFIAATGAQRVAADLRIDDRCGAAFRTLSAPDVYAQLRDVSAGATVHPTLRGYLDAAAGLDADALADAHEARALLVATVAEAFERFDLLLTPATQVPAFAAQGPMPTEIAGQPVNHWGALAVTFPFNLTGQPAVSVPAGRVGGAPVGLQIVGRRHADLLVLAAAAAMEDIAR</sequence>
<evidence type="ECO:0000259" key="4">
    <source>
        <dbReference type="Pfam" id="PF01425"/>
    </source>
</evidence>
<dbReference type="PROSITE" id="PS00571">
    <property type="entry name" value="AMIDASES"/>
    <property type="match status" value="1"/>
</dbReference>
<gene>
    <name evidence="5" type="ORF">AWC31_33540</name>
</gene>
<evidence type="ECO:0000313" key="5">
    <source>
        <dbReference type="EMBL" id="ORX11610.1"/>
    </source>
</evidence>
<reference evidence="5 6" key="1">
    <citation type="submission" date="2016-01" db="EMBL/GenBank/DDBJ databases">
        <title>The new phylogeny of the genus Mycobacterium.</title>
        <authorList>
            <person name="Tarcisio F."/>
            <person name="Conor M."/>
            <person name="Antonella G."/>
            <person name="Elisabetta G."/>
            <person name="Giulia F.S."/>
            <person name="Sara T."/>
            <person name="Anna F."/>
            <person name="Clotilde B."/>
            <person name="Roberto B."/>
            <person name="Veronica D.S."/>
            <person name="Fabio R."/>
            <person name="Monica P."/>
            <person name="Olivier J."/>
            <person name="Enrico T."/>
            <person name="Nicola S."/>
        </authorList>
    </citation>
    <scope>NUCLEOTIDE SEQUENCE [LARGE SCALE GENOMIC DNA]</scope>
    <source>
        <strain evidence="5 6">ATCC 700010</strain>
    </source>
</reference>
<dbReference type="Proteomes" id="UP000193964">
    <property type="component" value="Unassembled WGS sequence"/>
</dbReference>
<comment type="catalytic activity">
    <reaction evidence="1">
        <text>a monocarboxylic acid amide + H2O = a monocarboxylate + NH4(+)</text>
        <dbReference type="Rhea" id="RHEA:12020"/>
        <dbReference type="ChEBI" id="CHEBI:15377"/>
        <dbReference type="ChEBI" id="CHEBI:28938"/>
        <dbReference type="ChEBI" id="CHEBI:35757"/>
        <dbReference type="ChEBI" id="CHEBI:83628"/>
        <dbReference type="EC" id="3.5.1.4"/>
    </reaction>
</comment>
<dbReference type="SUPFAM" id="SSF75304">
    <property type="entry name" value="Amidase signature (AS) enzymes"/>
    <property type="match status" value="1"/>
</dbReference>
<proteinExistence type="inferred from homology"/>
<dbReference type="RefSeq" id="WP_085146545.1">
    <property type="nucleotide sequence ID" value="NZ_JACKUA010000032.1"/>
</dbReference>
<comment type="caution">
    <text evidence="5">The sequence shown here is derived from an EMBL/GenBank/DDBJ whole genome shotgun (WGS) entry which is preliminary data.</text>
</comment>
<dbReference type="OrthoDB" id="182039at2"/>
<dbReference type="PANTHER" id="PTHR11895:SF7">
    <property type="entry name" value="GLUTAMYL-TRNA(GLN) AMIDOTRANSFERASE SUBUNIT A, MITOCHONDRIAL"/>
    <property type="match status" value="1"/>
</dbReference>
<dbReference type="EMBL" id="LQQA01000030">
    <property type="protein sequence ID" value="ORX11610.1"/>
    <property type="molecule type" value="Genomic_DNA"/>
</dbReference>
<evidence type="ECO:0000256" key="2">
    <source>
        <dbReference type="ARBA" id="ARBA00009199"/>
    </source>
</evidence>
<dbReference type="InterPro" id="IPR036928">
    <property type="entry name" value="AS_sf"/>
</dbReference>
<dbReference type="Gene3D" id="3.90.1300.10">
    <property type="entry name" value="Amidase signature (AS) domain"/>
    <property type="match status" value="1"/>
</dbReference>
<evidence type="ECO:0000313" key="6">
    <source>
        <dbReference type="Proteomes" id="UP000193964"/>
    </source>
</evidence>
<dbReference type="Pfam" id="PF01425">
    <property type="entry name" value="Amidase"/>
    <property type="match status" value="1"/>
</dbReference>
<evidence type="ECO:0000256" key="3">
    <source>
        <dbReference type="ARBA" id="ARBA00012922"/>
    </source>
</evidence>
<organism evidence="5 6">
    <name type="scientific">Mycolicibacterium wolinskyi</name>
    <dbReference type="NCBI Taxonomy" id="59750"/>
    <lineage>
        <taxon>Bacteria</taxon>
        <taxon>Bacillati</taxon>
        <taxon>Actinomycetota</taxon>
        <taxon>Actinomycetes</taxon>
        <taxon>Mycobacteriales</taxon>
        <taxon>Mycobacteriaceae</taxon>
        <taxon>Mycolicibacterium</taxon>
    </lineage>
</organism>
<feature type="domain" description="Amidase" evidence="4">
    <location>
        <begin position="29"/>
        <end position="449"/>
    </location>
</feature>
<dbReference type="PANTHER" id="PTHR11895">
    <property type="entry name" value="TRANSAMIDASE"/>
    <property type="match status" value="1"/>
</dbReference>
<evidence type="ECO:0000256" key="1">
    <source>
        <dbReference type="ARBA" id="ARBA00001311"/>
    </source>
</evidence>
<dbReference type="GO" id="GO:0004040">
    <property type="term" value="F:amidase activity"/>
    <property type="evidence" value="ECO:0007669"/>
    <property type="project" value="UniProtKB-EC"/>
</dbReference>
<accession>A0A1X2EZH8</accession>
<comment type="similarity">
    <text evidence="2">Belongs to the amidase family.</text>
</comment>
<dbReference type="InterPro" id="IPR000120">
    <property type="entry name" value="Amidase"/>
</dbReference>
<protein>
    <recommendedName>
        <fullName evidence="3">amidase</fullName>
        <ecNumber evidence="3">3.5.1.4</ecNumber>
    </recommendedName>
</protein>
<dbReference type="InterPro" id="IPR020556">
    <property type="entry name" value="Amidase_CS"/>
</dbReference>
<dbReference type="AlphaFoldDB" id="A0A1X2EZH8"/>
<name>A0A1X2EZH8_9MYCO</name>